<organism evidence="3">
    <name type="scientific">freshwater metagenome</name>
    <dbReference type="NCBI Taxonomy" id="449393"/>
    <lineage>
        <taxon>unclassified sequences</taxon>
        <taxon>metagenomes</taxon>
        <taxon>ecological metagenomes</taxon>
    </lineage>
</organism>
<dbReference type="EMBL" id="CAEZZL010000009">
    <property type="protein sequence ID" value="CAB4754856.1"/>
    <property type="molecule type" value="Genomic_DNA"/>
</dbReference>
<dbReference type="InterPro" id="IPR001753">
    <property type="entry name" value="Enoyl-CoA_hydra/iso"/>
</dbReference>
<evidence type="ECO:0000313" key="2">
    <source>
        <dbReference type="EMBL" id="CAB4676993.1"/>
    </source>
</evidence>
<dbReference type="InterPro" id="IPR029045">
    <property type="entry name" value="ClpP/crotonase-like_dom_sf"/>
</dbReference>
<dbReference type="Pfam" id="PF00378">
    <property type="entry name" value="ECH_1"/>
    <property type="match status" value="1"/>
</dbReference>
<protein>
    <submittedName>
        <fullName evidence="3">Unannotated protein</fullName>
    </submittedName>
</protein>
<evidence type="ECO:0000256" key="1">
    <source>
        <dbReference type="ARBA" id="ARBA00005254"/>
    </source>
</evidence>
<dbReference type="EMBL" id="CAEZXA010000072">
    <property type="protein sequence ID" value="CAB4676993.1"/>
    <property type="molecule type" value="Genomic_DNA"/>
</dbReference>
<dbReference type="SUPFAM" id="SSF52096">
    <property type="entry name" value="ClpP/crotonase"/>
    <property type="match status" value="1"/>
</dbReference>
<dbReference type="PANTHER" id="PTHR43802:SF1">
    <property type="entry name" value="IP11341P-RELATED"/>
    <property type="match status" value="1"/>
</dbReference>
<name>A0A6J6U5T9_9ZZZZ</name>
<dbReference type="Gene3D" id="3.90.226.10">
    <property type="entry name" value="2-enoyl-CoA Hydratase, Chain A, domain 1"/>
    <property type="match status" value="1"/>
</dbReference>
<evidence type="ECO:0000313" key="3">
    <source>
        <dbReference type="EMBL" id="CAB4754856.1"/>
    </source>
</evidence>
<dbReference type="AlphaFoldDB" id="A0A6J6U5T9"/>
<dbReference type="PANTHER" id="PTHR43802">
    <property type="entry name" value="ENOYL-COA HYDRATASE"/>
    <property type="match status" value="1"/>
</dbReference>
<proteinExistence type="inferred from homology"/>
<dbReference type="CDD" id="cd06558">
    <property type="entry name" value="crotonase-like"/>
    <property type="match status" value="1"/>
</dbReference>
<comment type="similarity">
    <text evidence="1">Belongs to the enoyl-CoA hydratase/isomerase family.</text>
</comment>
<reference evidence="3" key="1">
    <citation type="submission" date="2020-05" db="EMBL/GenBank/DDBJ databases">
        <authorList>
            <person name="Chiriac C."/>
            <person name="Salcher M."/>
            <person name="Ghai R."/>
            <person name="Kavagutti S V."/>
        </authorList>
    </citation>
    <scope>NUCLEOTIDE SEQUENCE</scope>
</reference>
<accession>A0A6J6U5T9</accession>
<sequence length="228" mass="24449">MSEQNVIVQQVGNRLDIILNRPDRKNAITQQLAVELRDAFLNVPTDVGCILLSGSGGAFCSGIDLKVAGADLKNEPLTAWVEVHAAIYQCRVPIVVALERYAINAGAALALAANVVVAGETSFLQVGEIAMGVAAPMCQAWLHLKHSPAVADRVVLVGDRIVGASLTELGLVSEIVADSDVAQRARDVADHIASHPQRGRDGISRTWDALRGRIDDPDEWFASLIRKF</sequence>
<gene>
    <name evidence="2" type="ORF">UFOPK2334_00900</name>
    <name evidence="3" type="ORF">UFOPK2870_00262</name>
</gene>